<dbReference type="GO" id="GO:0018104">
    <property type="term" value="P:peptidoglycan-protein cross-linking"/>
    <property type="evidence" value="ECO:0007669"/>
    <property type="project" value="TreeGrafter"/>
</dbReference>
<dbReference type="InterPro" id="IPR038063">
    <property type="entry name" value="Transpep_catalytic_dom"/>
</dbReference>
<dbReference type="AlphaFoldDB" id="A0A1M7RXI1"/>
<dbReference type="GO" id="GO:0071555">
    <property type="term" value="P:cell wall organization"/>
    <property type="evidence" value="ECO:0007669"/>
    <property type="project" value="UniProtKB-UniRule"/>
</dbReference>
<evidence type="ECO:0000256" key="8">
    <source>
        <dbReference type="SAM" id="SignalP"/>
    </source>
</evidence>
<evidence type="ECO:0000313" key="10">
    <source>
        <dbReference type="EMBL" id="SHN50955.1"/>
    </source>
</evidence>
<proteinExistence type="inferred from homology"/>
<evidence type="ECO:0000259" key="9">
    <source>
        <dbReference type="PROSITE" id="PS52029"/>
    </source>
</evidence>
<protein>
    <submittedName>
        <fullName evidence="10">Lipoprotein-anchoring transpeptidase ErfK/SrfK</fullName>
    </submittedName>
</protein>
<keyword evidence="6 7" id="KW-0961">Cell wall biogenesis/degradation</keyword>
<evidence type="ECO:0000256" key="7">
    <source>
        <dbReference type="PROSITE-ProRule" id="PRU01373"/>
    </source>
</evidence>
<dbReference type="CDD" id="cd16913">
    <property type="entry name" value="YkuD_like"/>
    <property type="match status" value="1"/>
</dbReference>
<evidence type="ECO:0000256" key="4">
    <source>
        <dbReference type="ARBA" id="ARBA00022960"/>
    </source>
</evidence>
<evidence type="ECO:0000313" key="11">
    <source>
        <dbReference type="Proteomes" id="UP000184391"/>
    </source>
</evidence>
<reference evidence="11" key="1">
    <citation type="submission" date="2016-12" db="EMBL/GenBank/DDBJ databases">
        <authorList>
            <person name="Varghese N."/>
            <person name="Submissions S."/>
        </authorList>
    </citation>
    <scope>NUCLEOTIDE SEQUENCE [LARGE SCALE GENOMIC DNA]</scope>
    <source>
        <strain evidence="11">DSM 11032</strain>
    </source>
</reference>
<dbReference type="Pfam" id="PF03734">
    <property type="entry name" value="YkuD"/>
    <property type="match status" value="1"/>
</dbReference>
<dbReference type="InterPro" id="IPR005490">
    <property type="entry name" value="LD_TPept_cat_dom"/>
</dbReference>
<gene>
    <name evidence="10" type="ORF">SAMN02745193_00571</name>
</gene>
<comment type="pathway">
    <text evidence="1 7">Cell wall biogenesis; peptidoglycan biosynthesis.</text>
</comment>
<dbReference type="UniPathway" id="UPA00219"/>
<feature type="chain" id="PRO_5012252431" evidence="8">
    <location>
        <begin position="27"/>
        <end position="302"/>
    </location>
</feature>
<dbReference type="PANTHER" id="PTHR30582:SF2">
    <property type="entry name" value="L,D-TRANSPEPTIDASE YCIB-RELATED"/>
    <property type="match status" value="1"/>
</dbReference>
<accession>A0A1M7RXI1</accession>
<feature type="signal peptide" evidence="8">
    <location>
        <begin position="1"/>
        <end position="26"/>
    </location>
</feature>
<sequence length="302" mass="31587">MTRMNRSLVLSAALAALVAPFALLLAQPETSPSAQDAADAAQLIAARADRAFERIDPDAEMPPQIGTALPPAPPASEAAMVYAGLPPLAGDDEVTYAAPAAMPDPAPAMTPPEPPRSPAVRMISSEVVQPLPVATPAPAPAAAPAASNNPFVIKSILPIEGSIRYGDWFWDEDAAPKTGKLVITVDLEARVISAFRDGHEIGTAVALLGTQKHPTPLGSFPILTKEKDNISEKYNNAPMPHTLRLTWDGIAIHGSPVLNGYASHGCIGVPDEFAAKLFAAARRGDKVIITRGKMIGVGDKVL</sequence>
<keyword evidence="11" id="KW-1185">Reference proteome</keyword>
<comment type="similarity">
    <text evidence="2">Belongs to the YkuD family.</text>
</comment>
<evidence type="ECO:0000256" key="2">
    <source>
        <dbReference type="ARBA" id="ARBA00005992"/>
    </source>
</evidence>
<keyword evidence="5 7" id="KW-0573">Peptidoglycan synthesis</keyword>
<dbReference type="InterPro" id="IPR050979">
    <property type="entry name" value="LD-transpeptidase"/>
</dbReference>
<keyword evidence="3" id="KW-0808">Transferase</keyword>
<evidence type="ECO:0000256" key="1">
    <source>
        <dbReference type="ARBA" id="ARBA00004752"/>
    </source>
</evidence>
<dbReference type="GO" id="GO:0005576">
    <property type="term" value="C:extracellular region"/>
    <property type="evidence" value="ECO:0007669"/>
    <property type="project" value="TreeGrafter"/>
</dbReference>
<dbReference type="Gene3D" id="2.40.440.10">
    <property type="entry name" value="L,D-transpeptidase catalytic domain-like"/>
    <property type="match status" value="1"/>
</dbReference>
<name>A0A1M7RXI1_9SPHN</name>
<evidence type="ECO:0000256" key="3">
    <source>
        <dbReference type="ARBA" id="ARBA00022679"/>
    </source>
</evidence>
<organism evidence="10 11">
    <name type="scientific">Erythrobacter sanguineus</name>
    <dbReference type="NCBI Taxonomy" id="198312"/>
    <lineage>
        <taxon>Bacteria</taxon>
        <taxon>Pseudomonadati</taxon>
        <taxon>Pseudomonadota</taxon>
        <taxon>Alphaproteobacteria</taxon>
        <taxon>Sphingomonadales</taxon>
        <taxon>Erythrobacteraceae</taxon>
        <taxon>Erythrobacter/Porphyrobacter group</taxon>
        <taxon>Erythrobacter</taxon>
    </lineage>
</organism>
<dbReference type="GO" id="GO:0071972">
    <property type="term" value="F:peptidoglycan L,D-transpeptidase activity"/>
    <property type="evidence" value="ECO:0007669"/>
    <property type="project" value="TreeGrafter"/>
</dbReference>
<feature type="active site" description="Nucleophile" evidence="7">
    <location>
        <position position="266"/>
    </location>
</feature>
<dbReference type="PROSITE" id="PS52029">
    <property type="entry name" value="LD_TPASE"/>
    <property type="match status" value="1"/>
</dbReference>
<feature type="domain" description="L,D-TPase catalytic" evidence="9">
    <location>
        <begin position="181"/>
        <end position="290"/>
    </location>
</feature>
<evidence type="ECO:0000256" key="6">
    <source>
        <dbReference type="ARBA" id="ARBA00023316"/>
    </source>
</evidence>
<dbReference type="EMBL" id="FRDF01000003">
    <property type="protein sequence ID" value="SHN50955.1"/>
    <property type="molecule type" value="Genomic_DNA"/>
</dbReference>
<dbReference type="Proteomes" id="UP000184391">
    <property type="component" value="Unassembled WGS sequence"/>
</dbReference>
<dbReference type="GO" id="GO:0008360">
    <property type="term" value="P:regulation of cell shape"/>
    <property type="evidence" value="ECO:0007669"/>
    <property type="project" value="UniProtKB-UniRule"/>
</dbReference>
<dbReference type="SUPFAM" id="SSF141523">
    <property type="entry name" value="L,D-transpeptidase catalytic domain-like"/>
    <property type="match status" value="1"/>
</dbReference>
<dbReference type="STRING" id="198312.SAMN02745193_00571"/>
<evidence type="ECO:0000256" key="5">
    <source>
        <dbReference type="ARBA" id="ARBA00022984"/>
    </source>
</evidence>
<dbReference type="PANTHER" id="PTHR30582">
    <property type="entry name" value="L,D-TRANSPEPTIDASE"/>
    <property type="match status" value="1"/>
</dbReference>
<keyword evidence="4 7" id="KW-0133">Cell shape</keyword>
<keyword evidence="8" id="KW-0732">Signal</keyword>
<feature type="active site" description="Proton donor/acceptor" evidence="7">
    <location>
        <position position="253"/>
    </location>
</feature>
<dbReference type="GO" id="GO:0016740">
    <property type="term" value="F:transferase activity"/>
    <property type="evidence" value="ECO:0007669"/>
    <property type="project" value="UniProtKB-KW"/>
</dbReference>
<keyword evidence="10" id="KW-0449">Lipoprotein</keyword>